<evidence type="ECO:0008006" key="4">
    <source>
        <dbReference type="Google" id="ProtNLM"/>
    </source>
</evidence>
<name>A0ABW3C809_9ACTN</name>
<sequence>MTLLQGRCAFRLGEIVVSDAALRELGWRLGTRAPSRLRGPDGESLTLTVVGVYRVQDARDPYWYGTSLEPAQQGPELLDPFFASEEMAFGAALRPEEGAPPFVGRVLLLLKTDQLTSDDVAAVGESVRRIESVADSYGPTSLFHTTLGQTLEEVRAGIGTLSVSILVISVQLVVLCWLLLVLRGDGRGRVSDG</sequence>
<gene>
    <name evidence="2" type="ORF">ACFQ07_00130</name>
</gene>
<organism evidence="2 3">
    <name type="scientific">Actinomadura adrarensis</name>
    <dbReference type="NCBI Taxonomy" id="1819600"/>
    <lineage>
        <taxon>Bacteria</taxon>
        <taxon>Bacillati</taxon>
        <taxon>Actinomycetota</taxon>
        <taxon>Actinomycetes</taxon>
        <taxon>Streptosporangiales</taxon>
        <taxon>Thermomonosporaceae</taxon>
        <taxon>Actinomadura</taxon>
    </lineage>
</organism>
<keyword evidence="1" id="KW-0812">Transmembrane</keyword>
<evidence type="ECO:0000313" key="3">
    <source>
        <dbReference type="Proteomes" id="UP001597083"/>
    </source>
</evidence>
<evidence type="ECO:0000313" key="2">
    <source>
        <dbReference type="EMBL" id="MFD0850646.1"/>
    </source>
</evidence>
<reference evidence="3" key="1">
    <citation type="journal article" date="2019" name="Int. J. Syst. Evol. Microbiol.">
        <title>The Global Catalogue of Microorganisms (GCM) 10K type strain sequencing project: providing services to taxonomists for standard genome sequencing and annotation.</title>
        <authorList>
            <consortium name="The Broad Institute Genomics Platform"/>
            <consortium name="The Broad Institute Genome Sequencing Center for Infectious Disease"/>
            <person name="Wu L."/>
            <person name="Ma J."/>
        </authorList>
    </citation>
    <scope>NUCLEOTIDE SEQUENCE [LARGE SCALE GENOMIC DNA]</scope>
    <source>
        <strain evidence="3">JCM 31696</strain>
    </source>
</reference>
<evidence type="ECO:0000256" key="1">
    <source>
        <dbReference type="SAM" id="Phobius"/>
    </source>
</evidence>
<protein>
    <recommendedName>
        <fullName evidence="4">ABC transporter permease</fullName>
    </recommendedName>
</protein>
<accession>A0ABW3C809</accession>
<keyword evidence="3" id="KW-1185">Reference proteome</keyword>
<comment type="caution">
    <text evidence="2">The sequence shown here is derived from an EMBL/GenBank/DDBJ whole genome shotgun (WGS) entry which is preliminary data.</text>
</comment>
<keyword evidence="1" id="KW-0472">Membrane</keyword>
<feature type="transmembrane region" description="Helical" evidence="1">
    <location>
        <begin position="161"/>
        <end position="182"/>
    </location>
</feature>
<proteinExistence type="predicted"/>
<dbReference type="EMBL" id="JBHTIR010000015">
    <property type="protein sequence ID" value="MFD0850646.1"/>
    <property type="molecule type" value="Genomic_DNA"/>
</dbReference>
<dbReference type="Proteomes" id="UP001597083">
    <property type="component" value="Unassembled WGS sequence"/>
</dbReference>
<keyword evidence="1" id="KW-1133">Transmembrane helix</keyword>